<dbReference type="SUPFAM" id="SSF75217">
    <property type="entry name" value="alpha/beta knot"/>
    <property type="match status" value="1"/>
</dbReference>
<evidence type="ECO:0000256" key="2">
    <source>
        <dbReference type="ARBA" id="ARBA00022603"/>
    </source>
</evidence>
<dbReference type="InterPro" id="IPR029028">
    <property type="entry name" value="Alpha/beta_knot_MTases"/>
</dbReference>
<feature type="domain" description="tRNA/rRNA methyltransferase SpoU type" evidence="5">
    <location>
        <begin position="17"/>
        <end position="146"/>
    </location>
</feature>
<sequence>MKRKWKMSEESYFGIGIFRPKTEENVGSLWRTAFVFGAQFIFVIDSKYQKKSSDVLKVWSRIPLFQYKTIEAFLETVPYSCKIIGVELDEMATPIQNFVHPQRAVYLLGSEDHGLTKELKNKCNEMVQLPGESSLNVAAAGSIVIFDRINKLT</sequence>
<keyword evidence="7" id="KW-1185">Reference proteome</keyword>
<dbReference type="PANTHER" id="PTHR42786:SF6">
    <property type="entry name" value="TRNA_RRNA METHYLTRANSFERASE SPOU TYPE DOMAIN-CONTAINING PROTEIN"/>
    <property type="match status" value="1"/>
</dbReference>
<dbReference type="GO" id="GO:0003723">
    <property type="term" value="F:RNA binding"/>
    <property type="evidence" value="ECO:0007669"/>
    <property type="project" value="InterPro"/>
</dbReference>
<reference evidence="6 7" key="1">
    <citation type="submission" date="2017-08" db="EMBL/GenBank/DDBJ databases">
        <title>The whole genome shortgun sequences of strain Leeuwenhoekiella nanhaiensis G18 from the South China Sea.</title>
        <authorList>
            <person name="Liu Q."/>
        </authorList>
    </citation>
    <scope>NUCLEOTIDE SEQUENCE [LARGE SCALE GENOMIC DNA]</scope>
    <source>
        <strain evidence="6 7">G18</strain>
    </source>
</reference>
<dbReference type="InterPro" id="IPR001537">
    <property type="entry name" value="SpoU_MeTrfase"/>
</dbReference>
<evidence type="ECO:0000256" key="1">
    <source>
        <dbReference type="ARBA" id="ARBA00007228"/>
    </source>
</evidence>
<dbReference type="PANTHER" id="PTHR42786">
    <property type="entry name" value="TRNA/RRNA METHYLTRANSFERASE"/>
    <property type="match status" value="1"/>
</dbReference>
<evidence type="ECO:0000313" key="6">
    <source>
        <dbReference type="EMBL" id="PHQ31191.1"/>
    </source>
</evidence>
<comment type="similarity">
    <text evidence="1">Belongs to the class IV-like SAM-binding methyltransferase superfamily. RNA methyltransferase TrmH family.</text>
</comment>
<protein>
    <submittedName>
        <fullName evidence="6">rRNA methyltransferase</fullName>
    </submittedName>
</protein>
<proteinExistence type="inferred from homology"/>
<dbReference type="CDD" id="cd18098">
    <property type="entry name" value="SpoU-like"/>
    <property type="match status" value="1"/>
</dbReference>
<evidence type="ECO:0000313" key="7">
    <source>
        <dbReference type="Proteomes" id="UP000229433"/>
    </source>
</evidence>
<dbReference type="AlphaFoldDB" id="A0A2G1VWS6"/>
<evidence type="ECO:0000259" key="5">
    <source>
        <dbReference type="Pfam" id="PF00588"/>
    </source>
</evidence>
<dbReference type="GO" id="GO:0008173">
    <property type="term" value="F:RNA methyltransferase activity"/>
    <property type="evidence" value="ECO:0007669"/>
    <property type="project" value="InterPro"/>
</dbReference>
<keyword evidence="3 6" id="KW-0808">Transferase</keyword>
<dbReference type="EMBL" id="NQXA01000001">
    <property type="protein sequence ID" value="PHQ31191.1"/>
    <property type="molecule type" value="Genomic_DNA"/>
</dbReference>
<keyword evidence="2 6" id="KW-0489">Methyltransferase</keyword>
<dbReference type="Proteomes" id="UP000229433">
    <property type="component" value="Unassembled WGS sequence"/>
</dbReference>
<gene>
    <name evidence="6" type="ORF">CJ305_02945</name>
</gene>
<comment type="caution">
    <text evidence="6">The sequence shown here is derived from an EMBL/GenBank/DDBJ whole genome shotgun (WGS) entry which is preliminary data.</text>
</comment>
<dbReference type="Pfam" id="PF00588">
    <property type="entry name" value="SpoU_methylase"/>
    <property type="match status" value="1"/>
</dbReference>
<dbReference type="GO" id="GO:0005829">
    <property type="term" value="C:cytosol"/>
    <property type="evidence" value="ECO:0007669"/>
    <property type="project" value="TreeGrafter"/>
</dbReference>
<accession>A0A2G1VWS6</accession>
<dbReference type="Gene3D" id="3.40.1280.10">
    <property type="match status" value="1"/>
</dbReference>
<keyword evidence="4" id="KW-0949">S-adenosyl-L-methionine</keyword>
<evidence type="ECO:0000256" key="3">
    <source>
        <dbReference type="ARBA" id="ARBA00022679"/>
    </source>
</evidence>
<dbReference type="InterPro" id="IPR004384">
    <property type="entry name" value="RNA_MeTrfase_TrmJ/LasT"/>
</dbReference>
<dbReference type="GO" id="GO:0002128">
    <property type="term" value="P:tRNA nucleoside ribose methylation"/>
    <property type="evidence" value="ECO:0007669"/>
    <property type="project" value="TreeGrafter"/>
</dbReference>
<evidence type="ECO:0000256" key="4">
    <source>
        <dbReference type="ARBA" id="ARBA00022691"/>
    </source>
</evidence>
<name>A0A2G1VWS6_9FLAO</name>
<organism evidence="6 7">
    <name type="scientific">Leeuwenhoekiella nanhaiensis</name>
    <dbReference type="NCBI Taxonomy" id="1655491"/>
    <lineage>
        <taxon>Bacteria</taxon>
        <taxon>Pseudomonadati</taxon>
        <taxon>Bacteroidota</taxon>
        <taxon>Flavobacteriia</taxon>
        <taxon>Flavobacteriales</taxon>
        <taxon>Flavobacteriaceae</taxon>
        <taxon>Leeuwenhoekiella</taxon>
    </lineage>
</organism>
<dbReference type="RefSeq" id="WP_099644731.1">
    <property type="nucleotide sequence ID" value="NZ_KZ319287.1"/>
</dbReference>
<dbReference type="OrthoDB" id="4578643at2"/>
<dbReference type="InterPro" id="IPR029026">
    <property type="entry name" value="tRNA_m1G_MTases_N"/>
</dbReference>